<dbReference type="SUPFAM" id="SSF52058">
    <property type="entry name" value="L domain-like"/>
    <property type="match status" value="1"/>
</dbReference>
<dbReference type="Pfam" id="PF13855">
    <property type="entry name" value="LRR_8"/>
    <property type="match status" value="1"/>
</dbReference>
<dbReference type="InterPro" id="IPR001611">
    <property type="entry name" value="Leu-rich_rpt"/>
</dbReference>
<evidence type="ECO:0000256" key="1">
    <source>
        <dbReference type="ARBA" id="ARBA00004138"/>
    </source>
</evidence>
<dbReference type="PANTHER" id="PTHR45973">
    <property type="entry name" value="PROTEIN PHOSPHATASE 1 REGULATORY SUBUNIT SDS22-RELATED"/>
    <property type="match status" value="1"/>
</dbReference>
<dbReference type="InterPro" id="IPR032675">
    <property type="entry name" value="LRR_dom_sf"/>
</dbReference>
<evidence type="ECO:0000313" key="7">
    <source>
        <dbReference type="Proteomes" id="UP001174909"/>
    </source>
</evidence>
<evidence type="ECO:0000256" key="5">
    <source>
        <dbReference type="ARBA" id="ARBA00023273"/>
    </source>
</evidence>
<comment type="caution">
    <text evidence="6">The sequence shown here is derived from an EMBL/GenBank/DDBJ whole genome shotgun (WGS) entry which is preliminary data.</text>
</comment>
<gene>
    <name evidence="6" type="ORF">GBAR_LOCUS23587</name>
</gene>
<dbReference type="PANTHER" id="PTHR45973:SF9">
    <property type="entry name" value="LEUCINE-RICH REPEAT-CONTAINING PROTEIN 46"/>
    <property type="match status" value="1"/>
</dbReference>
<reference evidence="6" key="1">
    <citation type="submission" date="2023-03" db="EMBL/GenBank/DDBJ databases">
        <authorList>
            <person name="Steffen K."/>
            <person name="Cardenas P."/>
        </authorList>
    </citation>
    <scope>NUCLEOTIDE SEQUENCE</scope>
</reference>
<evidence type="ECO:0000256" key="2">
    <source>
        <dbReference type="ARBA" id="ARBA00022614"/>
    </source>
</evidence>
<keyword evidence="4" id="KW-0969">Cilium</keyword>
<comment type="subcellular location">
    <subcellularLocation>
        <location evidence="1">Cell projection</location>
        <location evidence="1">Cilium</location>
    </subcellularLocation>
</comment>
<evidence type="ECO:0000256" key="3">
    <source>
        <dbReference type="ARBA" id="ARBA00022737"/>
    </source>
</evidence>
<dbReference type="Gene3D" id="3.80.10.10">
    <property type="entry name" value="Ribonuclease Inhibitor"/>
    <property type="match status" value="1"/>
</dbReference>
<proteinExistence type="predicted"/>
<protein>
    <submittedName>
        <fullName evidence="6">Uncharacterized protein</fullName>
    </submittedName>
</protein>
<keyword evidence="7" id="KW-1185">Reference proteome</keyword>
<dbReference type="InterPro" id="IPR050576">
    <property type="entry name" value="Cilia_flagella_integrity"/>
</dbReference>
<dbReference type="PROSITE" id="PS51450">
    <property type="entry name" value="LRR"/>
    <property type="match status" value="1"/>
</dbReference>
<evidence type="ECO:0000256" key="4">
    <source>
        <dbReference type="ARBA" id="ARBA00023069"/>
    </source>
</evidence>
<keyword evidence="3" id="KW-0677">Repeat</keyword>
<evidence type="ECO:0000313" key="6">
    <source>
        <dbReference type="EMBL" id="CAI8042510.1"/>
    </source>
</evidence>
<organism evidence="6 7">
    <name type="scientific">Geodia barretti</name>
    <name type="common">Barrett's horny sponge</name>
    <dbReference type="NCBI Taxonomy" id="519541"/>
    <lineage>
        <taxon>Eukaryota</taxon>
        <taxon>Metazoa</taxon>
        <taxon>Porifera</taxon>
        <taxon>Demospongiae</taxon>
        <taxon>Heteroscleromorpha</taxon>
        <taxon>Tetractinellida</taxon>
        <taxon>Astrophorina</taxon>
        <taxon>Geodiidae</taxon>
        <taxon>Geodia</taxon>
    </lineage>
</organism>
<dbReference type="EMBL" id="CASHTH010003271">
    <property type="protein sequence ID" value="CAI8042510.1"/>
    <property type="molecule type" value="Genomic_DNA"/>
</dbReference>
<keyword evidence="2" id="KW-0433">Leucine-rich repeat</keyword>
<name>A0AA35T667_GEOBA</name>
<dbReference type="Proteomes" id="UP001174909">
    <property type="component" value="Unassembled WGS sequence"/>
</dbReference>
<dbReference type="AlphaFoldDB" id="A0AA35T667"/>
<sequence>MRITLQLLWKRAQEPLEEVELLNLSGNKISMRDTSLPNVSLLSVRLCMSCEGGIEELEHCPSLQSLVLSNNSISVLHNLTSCHQLWSLDLTGNRIENMLWMLYPISGYWTIELSQWRKASERVFVPTFMKQLLVNGVFGKKTTHLMAQFPASYTHNTEMDRRRLHYLAHTLEEEIKLHMKYSSKEMEGEGRVPELCRMIETRNSSTEQSTTMLLILILAHLEYGLPHDILRETLETAKLTKIGEVWCADVFGLPRDMMLGVATLLLGAAAVDRQDKKVCSGTSE</sequence>
<accession>A0AA35T667</accession>
<keyword evidence="5" id="KW-0966">Cell projection</keyword>